<accession>A0A4R8IPY8</accession>
<dbReference type="InterPro" id="IPR014031">
    <property type="entry name" value="Ketoacyl_synth_C"/>
</dbReference>
<comment type="pathway">
    <text evidence="1">Lipid metabolism; fatty acid biosynthesis.</text>
</comment>
<dbReference type="Pfam" id="PF02801">
    <property type="entry name" value="Ketoacyl-synt_C"/>
    <property type="match status" value="1"/>
</dbReference>
<dbReference type="EMBL" id="SOQX01000002">
    <property type="protein sequence ID" value="TDY02956.1"/>
    <property type="molecule type" value="Genomic_DNA"/>
</dbReference>
<comment type="similarity">
    <text evidence="2 4">Belongs to the thiolase-like superfamily. Beta-ketoacyl-ACP synthases family.</text>
</comment>
<dbReference type="RefSeq" id="WP_134082243.1">
    <property type="nucleotide sequence ID" value="NZ_SOQX01000002.1"/>
</dbReference>
<dbReference type="AlphaFoldDB" id="A0A4R8IPY8"/>
<dbReference type="InterPro" id="IPR018201">
    <property type="entry name" value="Ketoacyl_synth_AS"/>
</dbReference>
<evidence type="ECO:0000256" key="4">
    <source>
        <dbReference type="RuleBase" id="RU003694"/>
    </source>
</evidence>
<dbReference type="UniPathway" id="UPA00094"/>
<reference evidence="6 7" key="1">
    <citation type="submission" date="2019-03" db="EMBL/GenBank/DDBJ databases">
        <title>Genomic Encyclopedia of Type Strains, Phase IV (KMG-IV): sequencing the most valuable type-strain genomes for metagenomic binning, comparative biology and taxonomic classification.</title>
        <authorList>
            <person name="Goeker M."/>
        </authorList>
    </citation>
    <scope>NUCLEOTIDE SEQUENCE [LARGE SCALE GENOMIC DNA]</scope>
    <source>
        <strain evidence="6 7">DSM 16326</strain>
    </source>
</reference>
<dbReference type="GO" id="GO:0004315">
    <property type="term" value="F:3-oxoacyl-[acyl-carrier-protein] synthase activity"/>
    <property type="evidence" value="ECO:0007669"/>
    <property type="project" value="InterPro"/>
</dbReference>
<evidence type="ECO:0000259" key="5">
    <source>
        <dbReference type="PROSITE" id="PS52004"/>
    </source>
</evidence>
<feature type="domain" description="Ketosynthase family 3 (KS3)" evidence="5">
    <location>
        <begin position="1"/>
        <end position="393"/>
    </location>
</feature>
<dbReference type="SMART" id="SM00825">
    <property type="entry name" value="PKS_KS"/>
    <property type="match status" value="1"/>
</dbReference>
<dbReference type="SUPFAM" id="SSF53901">
    <property type="entry name" value="Thiolase-like"/>
    <property type="match status" value="2"/>
</dbReference>
<evidence type="ECO:0000313" key="7">
    <source>
        <dbReference type="Proteomes" id="UP000294914"/>
    </source>
</evidence>
<dbReference type="OrthoDB" id="9808669at2"/>
<dbReference type="PROSITE" id="PS00606">
    <property type="entry name" value="KS3_1"/>
    <property type="match status" value="1"/>
</dbReference>
<evidence type="ECO:0000256" key="3">
    <source>
        <dbReference type="ARBA" id="ARBA00022679"/>
    </source>
</evidence>
<dbReference type="PROSITE" id="PS52004">
    <property type="entry name" value="KS3_2"/>
    <property type="match status" value="1"/>
</dbReference>
<organism evidence="6 7">
    <name type="scientific">Thiohalophilus thiocyanatoxydans</name>
    <dbReference type="NCBI Taxonomy" id="381308"/>
    <lineage>
        <taxon>Bacteria</taxon>
        <taxon>Pseudomonadati</taxon>
        <taxon>Pseudomonadota</taxon>
        <taxon>Gammaproteobacteria</taxon>
        <taxon>Thiohalomonadales</taxon>
        <taxon>Thiohalophilaceae</taxon>
        <taxon>Thiohalophilus</taxon>
    </lineage>
</organism>
<dbReference type="InterPro" id="IPR020841">
    <property type="entry name" value="PKS_Beta-ketoAc_synthase_dom"/>
</dbReference>
<evidence type="ECO:0000313" key="6">
    <source>
        <dbReference type="EMBL" id="TDY02956.1"/>
    </source>
</evidence>
<protein>
    <submittedName>
        <fullName evidence="6">3-oxoacyl-[acyl-carrier-protein] synthase-1</fullName>
    </submittedName>
</protein>
<proteinExistence type="inferred from homology"/>
<evidence type="ECO:0000256" key="2">
    <source>
        <dbReference type="ARBA" id="ARBA00008467"/>
    </source>
</evidence>
<keyword evidence="3 4" id="KW-0808">Transferase</keyword>
<dbReference type="InterPro" id="IPR014030">
    <property type="entry name" value="Ketoacyl_synth_N"/>
</dbReference>
<dbReference type="GO" id="GO:0005829">
    <property type="term" value="C:cytosol"/>
    <property type="evidence" value="ECO:0007669"/>
    <property type="project" value="TreeGrafter"/>
</dbReference>
<dbReference type="Gene3D" id="3.40.47.10">
    <property type="match status" value="1"/>
</dbReference>
<dbReference type="PANTHER" id="PTHR11712:SF320">
    <property type="entry name" value="BETA-KETOACYL SYNTHASE"/>
    <property type="match status" value="1"/>
</dbReference>
<dbReference type="CDD" id="cd00834">
    <property type="entry name" value="KAS_I_II"/>
    <property type="match status" value="1"/>
</dbReference>
<dbReference type="Pfam" id="PF00109">
    <property type="entry name" value="ketoacyl-synt"/>
    <property type="match status" value="1"/>
</dbReference>
<comment type="caution">
    <text evidence="6">The sequence shown here is derived from an EMBL/GenBank/DDBJ whole genome shotgun (WGS) entry which is preliminary data.</text>
</comment>
<name>A0A4R8IPY8_9GAMM</name>
<evidence type="ECO:0000256" key="1">
    <source>
        <dbReference type="ARBA" id="ARBA00005194"/>
    </source>
</evidence>
<dbReference type="PANTHER" id="PTHR11712">
    <property type="entry name" value="POLYKETIDE SYNTHASE-RELATED"/>
    <property type="match status" value="1"/>
</dbReference>
<dbReference type="GO" id="GO:0006633">
    <property type="term" value="P:fatty acid biosynthetic process"/>
    <property type="evidence" value="ECO:0007669"/>
    <property type="project" value="UniProtKB-UniPathway"/>
</dbReference>
<dbReference type="NCBIfam" id="NF006618">
    <property type="entry name" value="PRK09185.1"/>
    <property type="match status" value="1"/>
</dbReference>
<dbReference type="InterPro" id="IPR000794">
    <property type="entry name" value="Beta-ketoacyl_synthase"/>
</dbReference>
<sequence length="395" mass="41799">MSFEPLLITACSTISALGRGRQMAQAALLQERSGLRANDYDDGRLTTWIGRVDGLESVVLPDSLAPFDCRNNRLAALGLESDDFAARVATARQHYGAGRIGLFLGTSTSGIEATEQAYLQRADDNGPLPASFDYRHTHNTYSSADFTRRYLELAGPAQVISTACSSSAKVFATASRYIEAGWCDAAVVGGIDSLCLTTLLGFNALELVSSEPCCPWDKHRSGINIGEAAGFALLERAGGRAGVALLGYGESSDAYHMSTPHPQGEGALQAMQQALNHASVTPDQVDYINLHGTATPSNDQAEDQALARLFADVPCSSTKGWTGHTLGAAGITEAIFCALSIEQGFLPGSLNTQEIDPALATPVLRHTVQQPVRVAMSNSFGFGGSNCALVFGWCD</sequence>
<dbReference type="InterPro" id="IPR016039">
    <property type="entry name" value="Thiolase-like"/>
</dbReference>
<keyword evidence="7" id="KW-1185">Reference proteome</keyword>
<gene>
    <name evidence="6" type="ORF">EDC23_1340</name>
</gene>
<dbReference type="Proteomes" id="UP000294914">
    <property type="component" value="Unassembled WGS sequence"/>
</dbReference>